<keyword evidence="1 3" id="KW-0808">Transferase</keyword>
<name>F4XY84_9CYAN</name>
<dbReference type="GO" id="GO:0009103">
    <property type="term" value="P:lipopolysaccharide biosynthetic process"/>
    <property type="evidence" value="ECO:0007669"/>
    <property type="project" value="TreeGrafter"/>
</dbReference>
<sequence length="334" mass="36389">MWVVSKCIGRPSFRSLGIVLFEALFARQAIAALRGVDVIHHIGQAHELIGFAAAAAARKLGVPFVIQPTVHPGQWGDSPFDFYLYQQAQGLFAITNFERNFLESCGLSGPFFIVGNGIDNRTDGNANRFRQSYSLEGPIVLFLGRKTPDKGYTLLKQAFSLVQAQRPDAKLVCMGPTPGEQPSQVCLEVKDGVLELGFGSEQDKHDALAACTMLCVPSEGEAFGLVYMEAGRYAKPVIGRRLPVLEELLGRQGAGLLVGRAYGEGNQVGLDVIELKDAILQLLNDPQLAEQLGKNADQVSEAFIWSRVVTRFETAYRNAVANKTVSLECLSQTN</sequence>
<reference evidence="4" key="1">
    <citation type="journal article" date="2011" name="Proc. Natl. Acad. Sci. U.S.A.">
        <title>Genomic insights into the physiology and ecology of the marine filamentous cyanobacterium Lyngbya majuscula.</title>
        <authorList>
            <person name="Jones A.C."/>
            <person name="Monroe E.A."/>
            <person name="Podell S."/>
            <person name="Hess W.R."/>
            <person name="Klages S."/>
            <person name="Esquenazi E."/>
            <person name="Niessen S."/>
            <person name="Hoover H."/>
            <person name="Rothmann M."/>
            <person name="Lasken R.S."/>
            <person name="Yates J.R.III."/>
            <person name="Reinhardt R."/>
            <person name="Kube M."/>
            <person name="Burkart M.D."/>
            <person name="Allen E.E."/>
            <person name="Dorrestein P.C."/>
            <person name="Gerwick W.H."/>
            <person name="Gerwick L."/>
        </authorList>
    </citation>
    <scope>NUCLEOTIDE SEQUENCE [LARGE SCALE GENOMIC DNA]</scope>
    <source>
        <strain evidence="4">3L</strain>
    </source>
</reference>
<organism evidence="3 4">
    <name type="scientific">Moorena producens 3L</name>
    <dbReference type="NCBI Taxonomy" id="489825"/>
    <lineage>
        <taxon>Bacteria</taxon>
        <taxon>Bacillati</taxon>
        <taxon>Cyanobacteriota</taxon>
        <taxon>Cyanophyceae</taxon>
        <taxon>Coleofasciculales</taxon>
        <taxon>Coleofasciculaceae</taxon>
        <taxon>Moorena</taxon>
    </lineage>
</organism>
<feature type="domain" description="Glycosyl transferase family 1" evidence="2">
    <location>
        <begin position="132"/>
        <end position="298"/>
    </location>
</feature>
<proteinExistence type="predicted"/>
<dbReference type="GO" id="GO:0016757">
    <property type="term" value="F:glycosyltransferase activity"/>
    <property type="evidence" value="ECO:0007669"/>
    <property type="project" value="InterPro"/>
</dbReference>
<dbReference type="eggNOG" id="COG0438">
    <property type="taxonomic scope" value="Bacteria"/>
</dbReference>
<dbReference type="Gene3D" id="3.40.50.2000">
    <property type="entry name" value="Glycogen Phosphorylase B"/>
    <property type="match status" value="2"/>
</dbReference>
<dbReference type="AlphaFoldDB" id="F4XY84"/>
<evidence type="ECO:0000313" key="4">
    <source>
        <dbReference type="Proteomes" id="UP000003959"/>
    </source>
</evidence>
<protein>
    <submittedName>
        <fullName evidence="3">Glycosyltransferase</fullName>
    </submittedName>
</protein>
<keyword evidence="4" id="KW-1185">Reference proteome</keyword>
<accession>F4XY84</accession>
<evidence type="ECO:0000256" key="1">
    <source>
        <dbReference type="ARBA" id="ARBA00022679"/>
    </source>
</evidence>
<dbReference type="RefSeq" id="WP_009149841.1">
    <property type="nucleotide sequence ID" value="NZ_GL890953.1"/>
</dbReference>
<evidence type="ECO:0000259" key="2">
    <source>
        <dbReference type="Pfam" id="PF00534"/>
    </source>
</evidence>
<dbReference type="PANTHER" id="PTHR46401:SF2">
    <property type="entry name" value="GLYCOSYLTRANSFERASE WBBK-RELATED"/>
    <property type="match status" value="1"/>
</dbReference>
<dbReference type="Proteomes" id="UP000003959">
    <property type="component" value="Unassembled WGS sequence"/>
</dbReference>
<dbReference type="PANTHER" id="PTHR46401">
    <property type="entry name" value="GLYCOSYLTRANSFERASE WBBK-RELATED"/>
    <property type="match status" value="1"/>
</dbReference>
<dbReference type="HOGENOM" id="CLU_009583_2_1_3"/>
<dbReference type="InterPro" id="IPR001296">
    <property type="entry name" value="Glyco_trans_1"/>
</dbReference>
<dbReference type="OrthoDB" id="529091at2"/>
<dbReference type="SUPFAM" id="SSF53756">
    <property type="entry name" value="UDP-Glycosyltransferase/glycogen phosphorylase"/>
    <property type="match status" value="1"/>
</dbReference>
<dbReference type="Pfam" id="PF00534">
    <property type="entry name" value="Glycos_transf_1"/>
    <property type="match status" value="1"/>
</dbReference>
<dbReference type="CDD" id="cd03801">
    <property type="entry name" value="GT4_PimA-like"/>
    <property type="match status" value="1"/>
</dbReference>
<gene>
    <name evidence="3" type="ORF">LYNGBM3L_50400</name>
</gene>
<evidence type="ECO:0000313" key="3">
    <source>
        <dbReference type="EMBL" id="EGJ30481.1"/>
    </source>
</evidence>
<dbReference type="EMBL" id="GL890953">
    <property type="protein sequence ID" value="EGJ30481.1"/>
    <property type="molecule type" value="Genomic_DNA"/>
</dbReference>